<accession>A0A382H8Y5</accession>
<organism evidence="1">
    <name type="scientific">marine metagenome</name>
    <dbReference type="NCBI Taxonomy" id="408172"/>
    <lineage>
        <taxon>unclassified sequences</taxon>
        <taxon>metagenomes</taxon>
        <taxon>ecological metagenomes</taxon>
    </lineage>
</organism>
<dbReference type="AlphaFoldDB" id="A0A382H8Y5"/>
<reference evidence="1" key="1">
    <citation type="submission" date="2018-05" db="EMBL/GenBank/DDBJ databases">
        <authorList>
            <person name="Lanie J.A."/>
            <person name="Ng W.-L."/>
            <person name="Kazmierczak K.M."/>
            <person name="Andrzejewski T.M."/>
            <person name="Davidsen T.M."/>
            <person name="Wayne K.J."/>
            <person name="Tettelin H."/>
            <person name="Glass J.I."/>
            <person name="Rusch D."/>
            <person name="Podicherti R."/>
            <person name="Tsui H.-C.T."/>
            <person name="Winkler M.E."/>
        </authorList>
    </citation>
    <scope>NUCLEOTIDE SEQUENCE</scope>
</reference>
<protein>
    <submittedName>
        <fullName evidence="1">Uncharacterized protein</fullName>
    </submittedName>
</protein>
<feature type="non-terminal residue" evidence="1">
    <location>
        <position position="32"/>
    </location>
</feature>
<sequence length="32" mass="3586">MSTRVGPYGILQINNSDFATALRQFAGDWLNE</sequence>
<dbReference type="EMBL" id="UINC01059788">
    <property type="protein sequence ID" value="SVB83585.1"/>
    <property type="molecule type" value="Genomic_DNA"/>
</dbReference>
<proteinExistence type="predicted"/>
<name>A0A382H8Y5_9ZZZZ</name>
<gene>
    <name evidence="1" type="ORF">METZ01_LOCUS236439</name>
</gene>
<evidence type="ECO:0000313" key="1">
    <source>
        <dbReference type="EMBL" id="SVB83585.1"/>
    </source>
</evidence>